<reference evidence="1 2" key="2">
    <citation type="journal article" date="2024" name="Int. J. Syst. Evol. Microbiol.">
        <title>Promethearchaeum syntrophicum gen. nov., sp. nov., an anaerobic, obligately syntrophic archaeon, the first isolate of the lineage 'Asgard' archaea, and proposal of the new archaeal phylum Promethearchaeota phyl. nov. and kingdom Promethearchaeati regn. nov.</title>
        <authorList>
            <person name="Imachi H."/>
            <person name="Nobu M.K."/>
            <person name="Kato S."/>
            <person name="Takaki Y."/>
            <person name="Miyazaki M."/>
            <person name="Miyata M."/>
            <person name="Ogawara M."/>
            <person name="Saito Y."/>
            <person name="Sakai S."/>
            <person name="Tahara Y.O."/>
            <person name="Takano Y."/>
            <person name="Tasumi E."/>
            <person name="Uematsu K."/>
            <person name="Yoshimura T."/>
            <person name="Itoh T."/>
            <person name="Ohkuma M."/>
            <person name="Takai K."/>
        </authorList>
    </citation>
    <scope>NUCLEOTIDE SEQUENCE [LARGE SCALE GENOMIC DNA]</scope>
    <source>
        <strain evidence="1 2">MK-D1</strain>
    </source>
</reference>
<evidence type="ECO:0000313" key="1">
    <source>
        <dbReference type="EMBL" id="QEE16149.1"/>
    </source>
</evidence>
<reference evidence="1 2" key="1">
    <citation type="journal article" date="2020" name="Nature">
        <title>Isolation of an archaeon at the prokaryote-eukaryote interface.</title>
        <authorList>
            <person name="Imachi H."/>
            <person name="Nobu M.K."/>
            <person name="Nakahara N."/>
            <person name="Morono Y."/>
            <person name="Ogawara M."/>
            <person name="Takaki Y."/>
            <person name="Takano Y."/>
            <person name="Uematsu K."/>
            <person name="Ikuta T."/>
            <person name="Ito M."/>
            <person name="Matsui Y."/>
            <person name="Miyazaki M."/>
            <person name="Murata K."/>
            <person name="Saito Y."/>
            <person name="Sakai S."/>
            <person name="Song C."/>
            <person name="Tasumi E."/>
            <person name="Yamanaka Y."/>
            <person name="Yamaguchi T."/>
            <person name="Kamagata Y."/>
            <person name="Tamaki H."/>
            <person name="Takai K."/>
        </authorList>
    </citation>
    <scope>NUCLEOTIDE SEQUENCE [LARGE SCALE GENOMIC DNA]</scope>
    <source>
        <strain evidence="1 2">MK-D1</strain>
    </source>
</reference>
<dbReference type="AlphaFoldDB" id="A0A5B9DA87"/>
<dbReference type="SUPFAM" id="SSF46785">
    <property type="entry name" value="Winged helix' DNA-binding domain"/>
    <property type="match status" value="1"/>
</dbReference>
<dbReference type="InterPro" id="IPR036388">
    <property type="entry name" value="WH-like_DNA-bd_sf"/>
</dbReference>
<proteinExistence type="predicted"/>
<dbReference type="RefSeq" id="WP_147663028.1">
    <property type="nucleotide sequence ID" value="NZ_CP042905.2"/>
</dbReference>
<dbReference type="InterPro" id="IPR036390">
    <property type="entry name" value="WH_DNA-bd_sf"/>
</dbReference>
<dbReference type="KEGG" id="psyt:DSAG12_01978"/>
<protein>
    <submittedName>
        <fullName evidence="1">Uncharacterized protein</fullName>
    </submittedName>
</protein>
<dbReference type="Proteomes" id="UP000321408">
    <property type="component" value="Chromosome"/>
</dbReference>
<evidence type="ECO:0000313" key="2">
    <source>
        <dbReference type="Proteomes" id="UP000321408"/>
    </source>
</evidence>
<dbReference type="Gene3D" id="1.10.10.10">
    <property type="entry name" value="Winged helix-like DNA-binding domain superfamily/Winged helix DNA-binding domain"/>
    <property type="match status" value="1"/>
</dbReference>
<gene>
    <name evidence="1" type="ORF">DSAG12_01978</name>
</gene>
<name>A0A5B9DA87_9ARCH</name>
<organism evidence="1 2">
    <name type="scientific">Promethearchaeum syntrophicum</name>
    <dbReference type="NCBI Taxonomy" id="2594042"/>
    <lineage>
        <taxon>Archaea</taxon>
        <taxon>Promethearchaeati</taxon>
        <taxon>Promethearchaeota</taxon>
        <taxon>Promethearchaeia</taxon>
        <taxon>Promethearchaeales</taxon>
        <taxon>Promethearchaeaceae</taxon>
        <taxon>Promethearchaeum</taxon>
    </lineage>
</organism>
<keyword evidence="2" id="KW-1185">Reference proteome</keyword>
<dbReference type="EMBL" id="CP042905">
    <property type="protein sequence ID" value="QEE16149.1"/>
    <property type="molecule type" value="Genomic_DNA"/>
</dbReference>
<sequence>MAIEFEEYMKVFGNETQMGIIAQIITFGSLNLKLLSKMINKSESTTLGHVKKLVELKYLEIDKNESLGWGKFYKLTEKPLDAFKSINKVDEILESSTKEEKKIYFLGISRLFQALASWPRNITYYAGIFMEEHIDEILNSDDKINLSDKVDLMIPPISINTEEEWLEYKGIMEDLKKNLEKFRNKKTPNTHFLSIISVPIPDIHPIKEKRHNSIQ</sequence>
<dbReference type="GeneID" id="41329967"/>
<accession>A0A5B9DA87</accession>